<protein>
    <submittedName>
        <fullName evidence="1">Uncharacterized protein</fullName>
    </submittedName>
</protein>
<keyword evidence="2" id="KW-1185">Reference proteome</keyword>
<dbReference type="HOGENOM" id="CLU_1524528_0_0_10"/>
<dbReference type="KEGG" id="wvi:Weevi_0239"/>
<evidence type="ECO:0000313" key="1">
    <source>
        <dbReference type="EMBL" id="ADX66961.1"/>
    </source>
</evidence>
<gene>
    <name evidence="1" type="ordered locus">Weevi_0239</name>
</gene>
<reference evidence="2" key="2">
    <citation type="journal article" date="2011" name="Stand. Genomic Sci.">
        <title>Complete genome sequence of Weeksella virosa type strain (9751T).</title>
        <authorList>
            <person name="Lang E."/>
            <person name="Teshima H."/>
            <person name="Lucas S."/>
            <person name="Lapidus A."/>
            <person name="Hammon N."/>
            <person name="Deshpande S."/>
            <person name="Nolan M."/>
            <person name="Cheng J."/>
            <person name="Pitluck S."/>
            <person name="Liolios K."/>
            <person name="Pagani I."/>
            <person name="Mikhailova N."/>
            <person name="Ivanova N."/>
            <person name="Mavromatis K."/>
            <person name="Pati A."/>
            <person name="Tapia R."/>
            <person name="Han C."/>
            <person name="Goodwin L."/>
            <person name="Chen A."/>
            <person name="Palaniappan K."/>
            <person name="Land M."/>
            <person name="Hauser L."/>
            <person name="Chang Y."/>
            <person name="Jeffries C."/>
            <person name="Brambilla E."/>
            <person name="Kopitz M."/>
            <person name="Rohde M."/>
            <person name="Goker M."/>
            <person name="Tindall B."/>
            <person name="Detter J."/>
            <person name="Woyke T."/>
            <person name="Bristow J."/>
            <person name="Eisen J."/>
            <person name="Markowitz V."/>
            <person name="Hugenholtz P."/>
            <person name="Klenk H."/>
            <person name="Kyrpides N."/>
        </authorList>
    </citation>
    <scope>NUCLEOTIDE SEQUENCE [LARGE SCALE GENOMIC DNA]</scope>
    <source>
        <strain evidence="2">ATCC 43766 / DSM 16922 / JCM 21250 / NBRC 16016 / NCTC 11634 / CL345/78</strain>
    </source>
</reference>
<accession>F0NXQ4</accession>
<dbReference type="EMBL" id="CP002455">
    <property type="protein sequence ID" value="ADX66961.1"/>
    <property type="molecule type" value="Genomic_DNA"/>
</dbReference>
<evidence type="ECO:0000313" key="2">
    <source>
        <dbReference type="Proteomes" id="UP000008641"/>
    </source>
</evidence>
<organism evidence="1 2">
    <name type="scientific">Weeksella virosa (strain ATCC 43766 / DSM 16922 / JCM 21250 / CCUG 30538 / CDC 9751 / IAM 14551 / NBRC 16016 / NCTC 11634 / CL345/78)</name>
    <dbReference type="NCBI Taxonomy" id="865938"/>
    <lineage>
        <taxon>Bacteria</taxon>
        <taxon>Pseudomonadati</taxon>
        <taxon>Bacteroidota</taxon>
        <taxon>Flavobacteriia</taxon>
        <taxon>Flavobacteriales</taxon>
        <taxon>Weeksellaceae</taxon>
        <taxon>Weeksella</taxon>
    </lineage>
</organism>
<dbReference type="Proteomes" id="UP000008641">
    <property type="component" value="Chromosome"/>
</dbReference>
<dbReference type="AlphaFoldDB" id="F0NXQ4"/>
<dbReference type="STRING" id="865938.Weevi_0239"/>
<reference evidence="1 2" key="1">
    <citation type="journal article" date="2011" name="Stand. Genomic Sci.">
        <title>Complete genome sequence of Weeksella virosa type strain (9751).</title>
        <authorList>
            <person name="Lang E."/>
            <person name="Teshima H."/>
            <person name="Lucas S."/>
            <person name="Lapidus A."/>
            <person name="Hammon N."/>
            <person name="Deshpande S."/>
            <person name="Nolan M."/>
            <person name="Cheng J.F."/>
            <person name="Pitluck S."/>
            <person name="Liolios K."/>
            <person name="Pagani I."/>
            <person name="Mikhailova N."/>
            <person name="Ivanova N."/>
            <person name="Mavromatis K."/>
            <person name="Pati A."/>
            <person name="Tapia R."/>
            <person name="Han C."/>
            <person name="Goodwin L."/>
            <person name="Chen A."/>
            <person name="Palaniappan K."/>
            <person name="Land M."/>
            <person name="Hauser L."/>
            <person name="Chang Y.J."/>
            <person name="Jeffries C.D."/>
            <person name="Brambilla E.M."/>
            <person name="Kopitz M."/>
            <person name="Rohde M."/>
            <person name="Goker M."/>
            <person name="Tindall B.J."/>
            <person name="Detter J.C."/>
            <person name="Woyke T."/>
            <person name="Bristow J."/>
            <person name="Eisen J.A."/>
            <person name="Markowitz V."/>
            <person name="Hugenholtz P."/>
            <person name="Klenk H.P."/>
            <person name="Kyrpides N.C."/>
        </authorList>
    </citation>
    <scope>NUCLEOTIDE SEQUENCE [LARGE SCALE GENOMIC DNA]</scope>
    <source>
        <strain evidence="2">ATCC 43766 / DSM 16922 / JCM 21250 / NBRC 16016 / NCTC 11634 / CL345/78</strain>
    </source>
</reference>
<name>F0NXQ4_WEEVC</name>
<proteinExistence type="predicted"/>
<sequence length="176" mass="20325">MISQSHIKKNLLNQLNFFNYGFSDLYMDHSAKRLISLDQKENVAYGVDDRYGNYFYLRNDGNVRVSQGEKIIESSKNLLLTNTIVLVANVSNAYPEKLLECLLNYLGIQDDIIINSAQITNEKVINSEYPLLDRAEKNIILSQLHNRTLVKLEFISYSTMQPNERNCYECNPCKNC</sequence>